<sequence>MATQQKKRKVKQYPEHPDYKFIVVGNPWPATKHGRDRDFKFYCTVTAWLEFMLGQKDLVQSIYSINTRDDIIVAVPKDTDILPILGAHDWNRFMQNKSRRGMSYIFEFNYTAKGDPATLVGSLLFPSRPLAREHHPLRKPMRPKTQPDNKEDVRVKSEPRDVQRDGRIPGNLRAAHNALLQERTEAQDRSRAVKQEYGIKQEDDQKPPRDSLHNFNSGRRPSDNVRTEHKVKYEPRGGSVPQDSLSSGVLKTLVTHGQLYKTDGEQQQPDAGPSTRTTDPRKARFGTKRAKQEEDSDDDTKRIKRA</sequence>
<protein>
    <submittedName>
        <fullName evidence="2">Uncharacterized protein</fullName>
    </submittedName>
</protein>
<feature type="compositionally biased region" description="Basic and acidic residues" evidence="1">
    <location>
        <begin position="182"/>
        <end position="212"/>
    </location>
</feature>
<proteinExistence type="predicted"/>
<feature type="region of interest" description="Disordered" evidence="1">
    <location>
        <begin position="132"/>
        <end position="306"/>
    </location>
</feature>
<gene>
    <name evidence="2" type="ORF">NLI96_g7837</name>
</gene>
<dbReference type="EMBL" id="JANAWD010000335">
    <property type="protein sequence ID" value="KAJ3481176.1"/>
    <property type="molecule type" value="Genomic_DNA"/>
</dbReference>
<dbReference type="AlphaFoldDB" id="A0AAD5UYG8"/>
<feature type="compositionally biased region" description="Basic and acidic residues" evidence="1">
    <location>
        <begin position="220"/>
        <end position="235"/>
    </location>
</feature>
<organism evidence="2 3">
    <name type="scientific">Meripilus lineatus</name>
    <dbReference type="NCBI Taxonomy" id="2056292"/>
    <lineage>
        <taxon>Eukaryota</taxon>
        <taxon>Fungi</taxon>
        <taxon>Dikarya</taxon>
        <taxon>Basidiomycota</taxon>
        <taxon>Agaricomycotina</taxon>
        <taxon>Agaricomycetes</taxon>
        <taxon>Polyporales</taxon>
        <taxon>Meripilaceae</taxon>
        <taxon>Meripilus</taxon>
    </lineage>
</organism>
<keyword evidence="3" id="KW-1185">Reference proteome</keyword>
<reference evidence="2" key="1">
    <citation type="submission" date="2022-07" db="EMBL/GenBank/DDBJ databases">
        <title>Genome Sequence of Physisporinus lineatus.</title>
        <authorList>
            <person name="Buettner E."/>
        </authorList>
    </citation>
    <scope>NUCLEOTIDE SEQUENCE</scope>
    <source>
        <strain evidence="2">VT162</strain>
    </source>
</reference>
<evidence type="ECO:0000313" key="3">
    <source>
        <dbReference type="Proteomes" id="UP001212997"/>
    </source>
</evidence>
<name>A0AAD5UYG8_9APHY</name>
<dbReference type="Proteomes" id="UP001212997">
    <property type="component" value="Unassembled WGS sequence"/>
</dbReference>
<accession>A0AAD5UYG8</accession>
<comment type="caution">
    <text evidence="2">The sequence shown here is derived from an EMBL/GenBank/DDBJ whole genome shotgun (WGS) entry which is preliminary data.</text>
</comment>
<evidence type="ECO:0000313" key="2">
    <source>
        <dbReference type="EMBL" id="KAJ3481176.1"/>
    </source>
</evidence>
<feature type="compositionally biased region" description="Polar residues" evidence="1">
    <location>
        <begin position="265"/>
        <end position="277"/>
    </location>
</feature>
<feature type="compositionally biased region" description="Basic and acidic residues" evidence="1">
    <location>
        <begin position="145"/>
        <end position="167"/>
    </location>
</feature>
<evidence type="ECO:0000256" key="1">
    <source>
        <dbReference type="SAM" id="MobiDB-lite"/>
    </source>
</evidence>